<dbReference type="Pfam" id="PF00004">
    <property type="entry name" value="AAA"/>
    <property type="match status" value="1"/>
</dbReference>
<proteinExistence type="inferred from homology"/>
<comment type="similarity">
    <text evidence="1">Belongs to the AAA ATPase family. BCS1 subfamily.</text>
</comment>
<sequence length="330" mass="37729">MLAVLGITAPIVATAVTVGTYAICFHRQDIKYIYDMAKEYTMALISSSLVIDKEENYRTTYAIINELDETYANKVKKMMVTDGGARPNYKLVSGHYYINFENQRYHVYVTDDKIEILGYFVNIETMKRILDEIYQKHNKTTNVLTFFLSADNIWTTPIFRRPRANMKMTADMNNMLADINKFYDIQTEEEYAKIGKPYRRGYFVHGPPGTGKTSILEKIAMCFDLGIYLINFNSTNMTDTNLINLVANVPMRSLIAIDEMDKQYDAIKQNKNVHISNGGMLTALDGPQRLSHGTIIVIIANDVANFDKNFYASLIRPGRIDAIFNFTELL</sequence>
<reference evidence="3" key="1">
    <citation type="journal article" date="2020" name="Nature">
        <title>Giant virus diversity and host interactions through global metagenomics.</title>
        <authorList>
            <person name="Schulz F."/>
            <person name="Roux S."/>
            <person name="Paez-Espino D."/>
            <person name="Jungbluth S."/>
            <person name="Walsh D.A."/>
            <person name="Denef V.J."/>
            <person name="McMahon K.D."/>
            <person name="Konstantinidis K.T."/>
            <person name="Eloe-Fadrosh E.A."/>
            <person name="Kyrpides N.C."/>
            <person name="Woyke T."/>
        </authorList>
    </citation>
    <scope>NUCLEOTIDE SEQUENCE</scope>
    <source>
        <strain evidence="3">GVMAG-M-3300020192-26</strain>
    </source>
</reference>
<dbReference type="EMBL" id="MN739352">
    <property type="protein sequence ID" value="QHT00138.1"/>
    <property type="molecule type" value="Genomic_DNA"/>
</dbReference>
<dbReference type="InterPro" id="IPR027417">
    <property type="entry name" value="P-loop_NTPase"/>
</dbReference>
<dbReference type="AlphaFoldDB" id="A0A6C0C6D0"/>
<evidence type="ECO:0000313" key="3">
    <source>
        <dbReference type="EMBL" id="QHT00138.1"/>
    </source>
</evidence>
<dbReference type="GO" id="GO:0016887">
    <property type="term" value="F:ATP hydrolysis activity"/>
    <property type="evidence" value="ECO:0007669"/>
    <property type="project" value="InterPro"/>
</dbReference>
<protein>
    <recommendedName>
        <fullName evidence="2">AAA+ ATPase domain-containing protein</fullName>
    </recommendedName>
</protein>
<name>A0A6C0C6D0_9ZZZZ</name>
<evidence type="ECO:0000259" key="2">
    <source>
        <dbReference type="SMART" id="SM00382"/>
    </source>
</evidence>
<dbReference type="GO" id="GO:0005524">
    <property type="term" value="F:ATP binding"/>
    <property type="evidence" value="ECO:0007669"/>
    <property type="project" value="InterPro"/>
</dbReference>
<organism evidence="3">
    <name type="scientific">viral metagenome</name>
    <dbReference type="NCBI Taxonomy" id="1070528"/>
    <lineage>
        <taxon>unclassified sequences</taxon>
        <taxon>metagenomes</taxon>
        <taxon>organismal metagenomes</taxon>
    </lineage>
</organism>
<accession>A0A6C0C6D0</accession>
<feature type="domain" description="AAA+ ATPase" evidence="2">
    <location>
        <begin position="198"/>
        <end position="330"/>
    </location>
</feature>
<dbReference type="SMART" id="SM00382">
    <property type="entry name" value="AAA"/>
    <property type="match status" value="1"/>
</dbReference>
<dbReference type="InterPro" id="IPR003593">
    <property type="entry name" value="AAA+_ATPase"/>
</dbReference>
<dbReference type="Gene3D" id="3.40.50.300">
    <property type="entry name" value="P-loop containing nucleotide triphosphate hydrolases"/>
    <property type="match status" value="1"/>
</dbReference>
<dbReference type="InterPro" id="IPR003959">
    <property type="entry name" value="ATPase_AAA_core"/>
</dbReference>
<dbReference type="InterPro" id="IPR050747">
    <property type="entry name" value="Mitochondrial_chaperone_BCS1"/>
</dbReference>
<dbReference type="PANTHER" id="PTHR23070">
    <property type="entry name" value="BCS1 AAA-TYPE ATPASE"/>
    <property type="match status" value="1"/>
</dbReference>
<dbReference type="SUPFAM" id="SSF52540">
    <property type="entry name" value="P-loop containing nucleoside triphosphate hydrolases"/>
    <property type="match status" value="1"/>
</dbReference>
<evidence type="ECO:0000256" key="1">
    <source>
        <dbReference type="ARBA" id="ARBA00007448"/>
    </source>
</evidence>